<gene>
    <name evidence="1" type="ORF">B1C78_01800</name>
</gene>
<sequence length="138" mass="16345">MNRLADIPVRPAANVKITPENKCDFCTNSKCCTYITQEIDTPRSKYDFEHLLWQVSHENVKAYKDEDGWYLLVEARCTHLQPDGRCGIYAVRPEICREHTNDYCEYDAPAEDGFDLYFPDYESLLKYCKKRFKKWKRG</sequence>
<accession>A0A1V3NUG2</accession>
<dbReference type="RefSeq" id="WP_077277421.1">
    <property type="nucleotide sequence ID" value="NZ_MVBK01000008.1"/>
</dbReference>
<dbReference type="Proteomes" id="UP000189462">
    <property type="component" value="Unassembled WGS sequence"/>
</dbReference>
<dbReference type="EMBL" id="MVBK01000008">
    <property type="protein sequence ID" value="OOG28593.1"/>
    <property type="molecule type" value="Genomic_DNA"/>
</dbReference>
<name>A0A1V3NUG2_9GAMM</name>
<dbReference type="STRING" id="108003.B1C78_01800"/>
<dbReference type="Pfam" id="PF03692">
    <property type="entry name" value="CxxCxxCC"/>
    <property type="match status" value="1"/>
</dbReference>
<proteinExistence type="predicted"/>
<dbReference type="AlphaFoldDB" id="A0A1V3NUG2"/>
<evidence type="ECO:0000313" key="1">
    <source>
        <dbReference type="EMBL" id="OOG28593.1"/>
    </source>
</evidence>
<dbReference type="OrthoDB" id="71604at2"/>
<dbReference type="InterPro" id="IPR005358">
    <property type="entry name" value="Puta_zinc/iron-chelating_dom"/>
</dbReference>
<keyword evidence="2" id="KW-1185">Reference proteome</keyword>
<evidence type="ECO:0000313" key="2">
    <source>
        <dbReference type="Proteomes" id="UP000189462"/>
    </source>
</evidence>
<protein>
    <submittedName>
        <fullName evidence="1">Zinc/iron-chelating domain-containing protein</fullName>
    </submittedName>
</protein>
<organism evidence="1 2">
    <name type="scientific">Thioalkalivibrio denitrificans</name>
    <dbReference type="NCBI Taxonomy" id="108003"/>
    <lineage>
        <taxon>Bacteria</taxon>
        <taxon>Pseudomonadati</taxon>
        <taxon>Pseudomonadota</taxon>
        <taxon>Gammaproteobacteria</taxon>
        <taxon>Chromatiales</taxon>
        <taxon>Ectothiorhodospiraceae</taxon>
        <taxon>Thioalkalivibrio</taxon>
    </lineage>
</organism>
<comment type="caution">
    <text evidence="1">The sequence shown here is derived from an EMBL/GenBank/DDBJ whole genome shotgun (WGS) entry which is preliminary data.</text>
</comment>
<reference evidence="1 2" key="1">
    <citation type="submission" date="2017-02" db="EMBL/GenBank/DDBJ databases">
        <title>Genomic diversity within the haloalkaliphilic genus Thioalkalivibrio.</title>
        <authorList>
            <person name="Ahn A.-C."/>
            <person name="Meier-Kolthoff J."/>
            <person name="Overmars L."/>
            <person name="Richter M."/>
            <person name="Woyke T."/>
            <person name="Sorokin D.Y."/>
            <person name="Muyzer G."/>
        </authorList>
    </citation>
    <scope>NUCLEOTIDE SEQUENCE [LARGE SCALE GENOMIC DNA]</scope>
    <source>
        <strain evidence="1 2">ALJD</strain>
    </source>
</reference>